<evidence type="ECO:0008006" key="4">
    <source>
        <dbReference type="Google" id="ProtNLM"/>
    </source>
</evidence>
<dbReference type="EMBL" id="CP023994">
    <property type="protein sequence ID" value="AWR21806.1"/>
    <property type="molecule type" value="Genomic_DNA"/>
</dbReference>
<feature type="chain" id="PRO_5038436909" description="Lipoprotein" evidence="1">
    <location>
        <begin position="24"/>
        <end position="185"/>
    </location>
</feature>
<dbReference type="RefSeq" id="WP_110234003.1">
    <property type="nucleotide sequence ID" value="NZ_CP023994.1"/>
</dbReference>
<sequence length="185" mass="19531" precursor="true">MSKRFIGATMVALLITAVLSACSITDHKNLSGNAARNAAVAVVANSVKEFKAKGGTETLSVADKEFVLVYDPSAPEGKQVVTANLGDKTTPTFDEAKSISINALKKLLDSKTFADAEFKLSDNIFKITGTDFTIELHTKNDLVMTSVISGKATGVNVPQIVVSSYGLSEEAQKLFDSAVEPATAQ</sequence>
<dbReference type="KEGG" id="aum:AURMO_01214"/>
<accession>A0A2Z3S0M3</accession>
<protein>
    <recommendedName>
        <fullName evidence="4">Lipoprotein</fullName>
    </recommendedName>
</protein>
<organism evidence="2 3">
    <name type="scientific">Aurantimicrobium photophilum</name>
    <dbReference type="NCBI Taxonomy" id="1987356"/>
    <lineage>
        <taxon>Bacteria</taxon>
        <taxon>Bacillati</taxon>
        <taxon>Actinomycetota</taxon>
        <taxon>Actinomycetes</taxon>
        <taxon>Micrococcales</taxon>
        <taxon>Microbacteriaceae</taxon>
        <taxon>Aurantimicrobium</taxon>
    </lineage>
</organism>
<evidence type="ECO:0000256" key="1">
    <source>
        <dbReference type="SAM" id="SignalP"/>
    </source>
</evidence>
<gene>
    <name evidence="2" type="ORF">AURMO_01214</name>
</gene>
<dbReference type="AlphaFoldDB" id="A0A2Z3S0M3"/>
<dbReference type="PROSITE" id="PS51257">
    <property type="entry name" value="PROKAR_LIPOPROTEIN"/>
    <property type="match status" value="1"/>
</dbReference>
<proteinExistence type="predicted"/>
<keyword evidence="3" id="KW-1185">Reference proteome</keyword>
<name>A0A2Z3S0M3_9MICO</name>
<keyword evidence="1" id="KW-0732">Signal</keyword>
<dbReference type="Proteomes" id="UP000246894">
    <property type="component" value="Chromosome"/>
</dbReference>
<dbReference type="OrthoDB" id="5111793at2"/>
<feature type="signal peptide" evidence="1">
    <location>
        <begin position="1"/>
        <end position="23"/>
    </location>
</feature>
<evidence type="ECO:0000313" key="2">
    <source>
        <dbReference type="EMBL" id="AWR21806.1"/>
    </source>
</evidence>
<reference evidence="2 3" key="1">
    <citation type="submission" date="2017-10" db="EMBL/GenBank/DDBJ databases">
        <title>Genome of an Actinobacterium that displays light-enhanced growth.</title>
        <authorList>
            <person name="Maresca J.A."/>
            <person name="Hempel P."/>
            <person name="Shevchenko O."/>
            <person name="Miller K.J."/>
            <person name="Hahn M.W."/>
        </authorList>
    </citation>
    <scope>NUCLEOTIDE SEQUENCE [LARGE SCALE GENOMIC DNA]</scope>
    <source>
        <strain evidence="2 3">MWH-Mo1</strain>
    </source>
</reference>
<evidence type="ECO:0000313" key="3">
    <source>
        <dbReference type="Proteomes" id="UP000246894"/>
    </source>
</evidence>